<dbReference type="AlphaFoldDB" id="A0A543K3K3"/>
<keyword evidence="2" id="KW-0805">Transcription regulation</keyword>
<dbReference type="Gene3D" id="3.40.50.1360">
    <property type="match status" value="1"/>
</dbReference>
<dbReference type="PANTHER" id="PTHR34294">
    <property type="entry name" value="TRANSCRIPTIONAL REGULATOR-RELATED"/>
    <property type="match status" value="1"/>
</dbReference>
<accession>A0A543K3K3</accession>
<dbReference type="InterPro" id="IPR036388">
    <property type="entry name" value="WH-like_DNA-bd_sf"/>
</dbReference>
<evidence type="ECO:0000259" key="5">
    <source>
        <dbReference type="Pfam" id="PF04198"/>
    </source>
</evidence>
<dbReference type="InterPro" id="IPR000835">
    <property type="entry name" value="HTH_MarR-typ"/>
</dbReference>
<evidence type="ECO:0000256" key="3">
    <source>
        <dbReference type="ARBA" id="ARBA00023125"/>
    </source>
</evidence>
<keyword evidence="4" id="KW-0804">Transcription</keyword>
<evidence type="ECO:0000313" key="8">
    <source>
        <dbReference type="Proteomes" id="UP000320582"/>
    </source>
</evidence>
<dbReference type="Pfam" id="PF04198">
    <property type="entry name" value="Sugar-bind"/>
    <property type="match status" value="1"/>
</dbReference>
<dbReference type="InterPro" id="IPR051054">
    <property type="entry name" value="SorC_transcr_regulators"/>
</dbReference>
<dbReference type="GO" id="GO:0030246">
    <property type="term" value="F:carbohydrate binding"/>
    <property type="evidence" value="ECO:0007669"/>
    <property type="project" value="InterPro"/>
</dbReference>
<name>A0A543K3K3_9RHOB</name>
<protein>
    <submittedName>
        <fullName evidence="7">DNA-binding transcriptional regulator LsrR (DeoR family)</fullName>
    </submittedName>
</protein>
<evidence type="ECO:0000256" key="2">
    <source>
        <dbReference type="ARBA" id="ARBA00023015"/>
    </source>
</evidence>
<proteinExistence type="inferred from homology"/>
<dbReference type="EMBL" id="VFPT01000005">
    <property type="protein sequence ID" value="TQM89660.1"/>
    <property type="molecule type" value="Genomic_DNA"/>
</dbReference>
<sequence length="320" mass="34425">MNIDTWKKDITRDDEAARAGWLYYVGRMTQDQIADTLGISRQRAQRLVTRAVSAGLVHVRLEHRLSSCLRLEAELTRRFGLKLCRVAPSLAPDADPVPSIAVTAATELEHILQRSEPLVVALGTGRAMRATVDELTSINCPQHKLVSLSGNIAPDGLASLNEVIMRIAGRIRAAIYPMPVPVIAASVAERDGFHALAPVQNVLTLARNANVTFLGIGQMDNDAALFTDGFISRAELSELQAHGAAGELAGWVYDGQGRYLTNGTNTRVAGAEVGIREDNLVVAVAGGRPKQTAILGALRGRLINGIVTDEDTAERVLRKS</sequence>
<reference evidence="7 8" key="1">
    <citation type="submission" date="2019-06" db="EMBL/GenBank/DDBJ databases">
        <title>Genomic Encyclopedia of Archaeal and Bacterial Type Strains, Phase II (KMG-II): from individual species to whole genera.</title>
        <authorList>
            <person name="Goeker M."/>
        </authorList>
    </citation>
    <scope>NUCLEOTIDE SEQUENCE [LARGE SCALE GENOMIC DNA]</scope>
    <source>
        <strain evidence="7 8">DSM 18423</strain>
    </source>
</reference>
<evidence type="ECO:0000256" key="4">
    <source>
        <dbReference type="ARBA" id="ARBA00023163"/>
    </source>
</evidence>
<dbReference type="InterPro" id="IPR007324">
    <property type="entry name" value="Sugar-bd_dom_put"/>
</dbReference>
<dbReference type="PANTHER" id="PTHR34294:SF1">
    <property type="entry name" value="TRANSCRIPTIONAL REGULATOR LSRR"/>
    <property type="match status" value="1"/>
</dbReference>
<dbReference type="GO" id="GO:0003677">
    <property type="term" value="F:DNA binding"/>
    <property type="evidence" value="ECO:0007669"/>
    <property type="project" value="UniProtKB-KW"/>
</dbReference>
<dbReference type="GO" id="GO:0003700">
    <property type="term" value="F:DNA-binding transcription factor activity"/>
    <property type="evidence" value="ECO:0007669"/>
    <property type="project" value="InterPro"/>
</dbReference>
<dbReference type="SUPFAM" id="SSF100950">
    <property type="entry name" value="NagB/RpiA/CoA transferase-like"/>
    <property type="match status" value="1"/>
</dbReference>
<comment type="similarity">
    <text evidence="1">Belongs to the SorC transcriptional regulatory family.</text>
</comment>
<dbReference type="RefSeq" id="WP_142085658.1">
    <property type="nucleotide sequence ID" value="NZ_VFPT01000005.1"/>
</dbReference>
<comment type="caution">
    <text evidence="7">The sequence shown here is derived from an EMBL/GenBank/DDBJ whole genome shotgun (WGS) entry which is preliminary data.</text>
</comment>
<feature type="domain" description="HTH marR-type" evidence="6">
    <location>
        <begin position="20"/>
        <end position="59"/>
    </location>
</feature>
<keyword evidence="8" id="KW-1185">Reference proteome</keyword>
<dbReference type="Gene3D" id="1.10.10.10">
    <property type="entry name" value="Winged helix-like DNA-binding domain superfamily/Winged helix DNA-binding domain"/>
    <property type="match status" value="1"/>
</dbReference>
<evidence type="ECO:0000256" key="1">
    <source>
        <dbReference type="ARBA" id="ARBA00010466"/>
    </source>
</evidence>
<dbReference type="Pfam" id="PF12802">
    <property type="entry name" value="MarR_2"/>
    <property type="match status" value="1"/>
</dbReference>
<dbReference type="Proteomes" id="UP000320582">
    <property type="component" value="Unassembled WGS sequence"/>
</dbReference>
<evidence type="ECO:0000259" key="6">
    <source>
        <dbReference type="Pfam" id="PF12802"/>
    </source>
</evidence>
<dbReference type="InterPro" id="IPR037171">
    <property type="entry name" value="NagB/RpiA_transferase-like"/>
</dbReference>
<organism evidence="7 8">
    <name type="scientific">Roseinatronobacter monicus</name>
    <dbReference type="NCBI Taxonomy" id="393481"/>
    <lineage>
        <taxon>Bacteria</taxon>
        <taxon>Pseudomonadati</taxon>
        <taxon>Pseudomonadota</taxon>
        <taxon>Alphaproteobacteria</taxon>
        <taxon>Rhodobacterales</taxon>
        <taxon>Paracoccaceae</taxon>
        <taxon>Roseinatronobacter</taxon>
    </lineage>
</organism>
<feature type="domain" description="Sugar-binding" evidence="5">
    <location>
        <begin position="64"/>
        <end position="318"/>
    </location>
</feature>
<keyword evidence="3 7" id="KW-0238">DNA-binding</keyword>
<gene>
    <name evidence="7" type="ORF">BD293_4328</name>
</gene>
<dbReference type="OrthoDB" id="7065657at2"/>
<evidence type="ECO:0000313" key="7">
    <source>
        <dbReference type="EMBL" id="TQM89660.1"/>
    </source>
</evidence>